<feature type="transmembrane region" description="Helical" evidence="1">
    <location>
        <begin position="21"/>
        <end position="40"/>
    </location>
</feature>
<name>A0A940T310_9MICO</name>
<sequence>MTSDSAATPQQTTYRERLVPGPGIFVALVLAIPAVALVITPIESGIAWPVGIAVYLIAVITLLLLAPVVTVQGGTLTAGHASIPVAQLGEAEALGSEGLRQAIGPGLDARTFMLVRGWIHRGVRIENIDPADPAPHWIITTRHPQKLIDAIQASK</sequence>
<dbReference type="EMBL" id="JAFIDA010000001">
    <property type="protein sequence ID" value="MBP1325199.1"/>
    <property type="molecule type" value="Genomic_DNA"/>
</dbReference>
<dbReference type="InterPro" id="IPR021443">
    <property type="entry name" value="DUF3093"/>
</dbReference>
<proteinExistence type="predicted"/>
<accession>A0A940T310</accession>
<comment type="caution">
    <text evidence="2">The sequence shown here is derived from an EMBL/GenBank/DDBJ whole genome shotgun (WGS) entry which is preliminary data.</text>
</comment>
<evidence type="ECO:0000313" key="3">
    <source>
        <dbReference type="Proteomes" id="UP000675163"/>
    </source>
</evidence>
<keyword evidence="1" id="KW-0472">Membrane</keyword>
<evidence type="ECO:0000256" key="1">
    <source>
        <dbReference type="SAM" id="Phobius"/>
    </source>
</evidence>
<evidence type="ECO:0008006" key="4">
    <source>
        <dbReference type="Google" id="ProtNLM"/>
    </source>
</evidence>
<dbReference type="Pfam" id="PF11292">
    <property type="entry name" value="DUF3093"/>
    <property type="match status" value="1"/>
</dbReference>
<dbReference type="Proteomes" id="UP000675163">
    <property type="component" value="Unassembled WGS sequence"/>
</dbReference>
<reference evidence="2" key="1">
    <citation type="submission" date="2021-02" db="EMBL/GenBank/DDBJ databases">
        <title>Sequencing the genomes of 1000 actinobacteria strains.</title>
        <authorList>
            <person name="Klenk H.-P."/>
        </authorList>
    </citation>
    <scope>NUCLEOTIDE SEQUENCE</scope>
    <source>
        <strain evidence="2">DSM 22850</strain>
    </source>
</reference>
<organism evidence="2 3">
    <name type="scientific">Leucobacter exalbidus</name>
    <dbReference type="NCBI Taxonomy" id="662960"/>
    <lineage>
        <taxon>Bacteria</taxon>
        <taxon>Bacillati</taxon>
        <taxon>Actinomycetota</taxon>
        <taxon>Actinomycetes</taxon>
        <taxon>Micrococcales</taxon>
        <taxon>Microbacteriaceae</taxon>
        <taxon>Leucobacter</taxon>
    </lineage>
</organism>
<keyword evidence="3" id="KW-1185">Reference proteome</keyword>
<keyword evidence="1" id="KW-0812">Transmembrane</keyword>
<evidence type="ECO:0000313" key="2">
    <source>
        <dbReference type="EMBL" id="MBP1325199.1"/>
    </source>
</evidence>
<gene>
    <name evidence="2" type="ORF">JOF28_000431</name>
</gene>
<feature type="transmembrane region" description="Helical" evidence="1">
    <location>
        <begin position="46"/>
        <end position="66"/>
    </location>
</feature>
<dbReference type="RefSeq" id="WP_209704265.1">
    <property type="nucleotide sequence ID" value="NZ_JAFIDA010000001.1"/>
</dbReference>
<protein>
    <recommendedName>
        <fullName evidence="4">DUF3093 domain-containing protein</fullName>
    </recommendedName>
</protein>
<dbReference type="AlphaFoldDB" id="A0A940T310"/>
<keyword evidence="1" id="KW-1133">Transmembrane helix</keyword>